<protein>
    <recommendedName>
        <fullName evidence="6">Luciferase-like domain-containing protein</fullName>
    </recommendedName>
</protein>
<evidence type="ECO:0000313" key="8">
    <source>
        <dbReference type="Proteomes" id="UP000664132"/>
    </source>
</evidence>
<keyword evidence="3" id="KW-0560">Oxidoreductase</keyword>
<proteinExistence type="inferred from homology"/>
<dbReference type="NCBIfam" id="TIGR03860">
    <property type="entry name" value="FMN_nitrolo"/>
    <property type="match status" value="1"/>
</dbReference>
<dbReference type="InterPro" id="IPR051260">
    <property type="entry name" value="Diverse_substr_monoxygenases"/>
</dbReference>
<evidence type="ECO:0000256" key="1">
    <source>
        <dbReference type="ARBA" id="ARBA00022630"/>
    </source>
</evidence>
<dbReference type="Proteomes" id="UP000664132">
    <property type="component" value="Unassembled WGS sequence"/>
</dbReference>
<gene>
    <name evidence="7" type="ORF">IFR04_011399</name>
</gene>
<comment type="similarity">
    <text evidence="5">Belongs to the NtaA/SnaA/DszA monooxygenase family.</text>
</comment>
<organism evidence="7 8">
    <name type="scientific">Cadophora malorum</name>
    <dbReference type="NCBI Taxonomy" id="108018"/>
    <lineage>
        <taxon>Eukaryota</taxon>
        <taxon>Fungi</taxon>
        <taxon>Dikarya</taxon>
        <taxon>Ascomycota</taxon>
        <taxon>Pezizomycotina</taxon>
        <taxon>Leotiomycetes</taxon>
        <taxon>Helotiales</taxon>
        <taxon>Ploettnerulaceae</taxon>
        <taxon>Cadophora</taxon>
    </lineage>
</organism>
<keyword evidence="4" id="KW-0503">Monooxygenase</keyword>
<name>A0A8H7W2L4_9HELO</name>
<comment type="caution">
    <text evidence="7">The sequence shown here is derived from an EMBL/GenBank/DDBJ whole genome shotgun (WGS) entry which is preliminary data.</text>
</comment>
<dbReference type="Gene3D" id="3.20.20.30">
    <property type="entry name" value="Luciferase-like domain"/>
    <property type="match status" value="1"/>
</dbReference>
<dbReference type="GO" id="GO:0004497">
    <property type="term" value="F:monooxygenase activity"/>
    <property type="evidence" value="ECO:0007669"/>
    <property type="project" value="UniProtKB-KW"/>
</dbReference>
<dbReference type="SUPFAM" id="SSF51679">
    <property type="entry name" value="Bacterial luciferase-like"/>
    <property type="match status" value="1"/>
</dbReference>
<sequence>MGEAAPPKRQMHLNFFETACTGSHMAAGMWKDPADNSRFKDRLEYYIWLAKLADKGKITSIFFADSYGVHQTYNQSADAIFRSGSQVANLDPVVLVSAMAAVTNSVSFGITGSTSYITPFLLARTWASLDHITRGRIAWNVVTSYSTSAAKSMGKEDVMPSEERYKAAHEYMDLVYQMWEKGWEDDVQEWSVEPEQAYNPQKIHRIEFDGKYHKMSGFFQTHPSPQRTPVIFQAGASKSGIHFAGTHAEAIYTDYATFGALKAYTKSVRESAIAAGRDPSKIKIFAAVMPIIGRTAEEAQAKYDRASAAMSIQGGMAKFSSYTGTDLGQYEYEEEFKFDGKPGDNIITGVINGFKTASEESTVPWTPKYLGHLAAFGGTTPKPTGTPEMVADFFEECFNECDIDGFNIAYVSNPGSYEDVVELLVPELQKRGLMWQDYHVPGGCFRENLHHVPGEPHVSKDHPAYQFKWNKETTKV</sequence>
<dbReference type="OrthoDB" id="5561043at2759"/>
<dbReference type="EMBL" id="JAFJYH010000221">
    <property type="protein sequence ID" value="KAG4415466.1"/>
    <property type="molecule type" value="Genomic_DNA"/>
</dbReference>
<dbReference type="GO" id="GO:0016705">
    <property type="term" value="F:oxidoreductase activity, acting on paired donors, with incorporation or reduction of molecular oxygen"/>
    <property type="evidence" value="ECO:0007669"/>
    <property type="project" value="InterPro"/>
</dbReference>
<dbReference type="PANTHER" id="PTHR30011:SF16">
    <property type="entry name" value="C2H2 FINGER DOMAIN TRANSCRIPTION FACTOR (EUROFUNG)-RELATED"/>
    <property type="match status" value="1"/>
</dbReference>
<evidence type="ECO:0000313" key="7">
    <source>
        <dbReference type="EMBL" id="KAG4415466.1"/>
    </source>
</evidence>
<dbReference type="AlphaFoldDB" id="A0A8H7W2L4"/>
<evidence type="ECO:0000256" key="3">
    <source>
        <dbReference type="ARBA" id="ARBA00023002"/>
    </source>
</evidence>
<reference evidence="7" key="1">
    <citation type="submission" date="2021-02" db="EMBL/GenBank/DDBJ databases">
        <title>Genome sequence Cadophora malorum strain M34.</title>
        <authorList>
            <person name="Stefanovic E."/>
            <person name="Vu D."/>
            <person name="Scully C."/>
            <person name="Dijksterhuis J."/>
            <person name="Roader J."/>
            <person name="Houbraken J."/>
        </authorList>
    </citation>
    <scope>NUCLEOTIDE SEQUENCE</scope>
    <source>
        <strain evidence="7">M34</strain>
    </source>
</reference>
<keyword evidence="1" id="KW-0285">Flavoprotein</keyword>
<dbReference type="InterPro" id="IPR011251">
    <property type="entry name" value="Luciferase-like_dom"/>
</dbReference>
<keyword evidence="8" id="KW-1185">Reference proteome</keyword>
<evidence type="ECO:0000256" key="5">
    <source>
        <dbReference type="ARBA" id="ARBA00033748"/>
    </source>
</evidence>
<dbReference type="PANTHER" id="PTHR30011">
    <property type="entry name" value="ALKANESULFONATE MONOOXYGENASE-RELATED"/>
    <property type="match status" value="1"/>
</dbReference>
<dbReference type="Pfam" id="PF00296">
    <property type="entry name" value="Bac_luciferase"/>
    <property type="match status" value="1"/>
</dbReference>
<dbReference type="InterPro" id="IPR036661">
    <property type="entry name" value="Luciferase-like_sf"/>
</dbReference>
<dbReference type="InterPro" id="IPR016215">
    <property type="entry name" value="NTA_MOA"/>
</dbReference>
<evidence type="ECO:0000256" key="2">
    <source>
        <dbReference type="ARBA" id="ARBA00022643"/>
    </source>
</evidence>
<feature type="domain" description="Luciferase-like" evidence="6">
    <location>
        <begin position="37"/>
        <end position="322"/>
    </location>
</feature>
<dbReference type="PIRSF" id="PIRSF000337">
    <property type="entry name" value="NTA_MOA"/>
    <property type="match status" value="1"/>
</dbReference>
<accession>A0A8H7W2L4</accession>
<keyword evidence="2" id="KW-0288">FMN</keyword>
<evidence type="ECO:0000259" key="6">
    <source>
        <dbReference type="Pfam" id="PF00296"/>
    </source>
</evidence>
<evidence type="ECO:0000256" key="4">
    <source>
        <dbReference type="ARBA" id="ARBA00023033"/>
    </source>
</evidence>